<evidence type="ECO:0000256" key="1">
    <source>
        <dbReference type="ARBA" id="ARBA00004429"/>
    </source>
</evidence>
<proteinExistence type="inferred from homology"/>
<keyword evidence="6 9" id="KW-0812">Transmembrane</keyword>
<keyword evidence="7 9" id="KW-1133">Transmembrane helix</keyword>
<evidence type="ECO:0000256" key="2">
    <source>
        <dbReference type="ARBA" id="ARBA00007783"/>
    </source>
</evidence>
<evidence type="ECO:0000256" key="5">
    <source>
        <dbReference type="ARBA" id="ARBA00022519"/>
    </source>
</evidence>
<keyword evidence="8 9" id="KW-0472">Membrane</keyword>
<keyword evidence="3 9" id="KW-0813">Transport</keyword>
<comment type="similarity">
    <text evidence="2 9">Belongs to the ABC-2 integral membrane protein family.</text>
</comment>
<dbReference type="GO" id="GO:0043190">
    <property type="term" value="C:ATP-binding cassette (ABC) transporter complex"/>
    <property type="evidence" value="ECO:0007669"/>
    <property type="project" value="InterPro"/>
</dbReference>
<feature type="transmembrane region" description="Helical" evidence="9">
    <location>
        <begin position="228"/>
        <end position="248"/>
    </location>
</feature>
<name>A0A011UIP3_RUMAL</name>
<dbReference type="AlphaFoldDB" id="A0A011UIP3"/>
<dbReference type="Pfam" id="PF01061">
    <property type="entry name" value="ABC2_membrane"/>
    <property type="match status" value="1"/>
</dbReference>
<evidence type="ECO:0000256" key="3">
    <source>
        <dbReference type="ARBA" id="ARBA00022448"/>
    </source>
</evidence>
<dbReference type="PROSITE" id="PS51012">
    <property type="entry name" value="ABC_TM2"/>
    <property type="match status" value="1"/>
</dbReference>
<dbReference type="OrthoDB" id="9786910at2"/>
<evidence type="ECO:0000256" key="7">
    <source>
        <dbReference type="ARBA" id="ARBA00022989"/>
    </source>
</evidence>
<dbReference type="GO" id="GO:0015920">
    <property type="term" value="P:lipopolysaccharide transport"/>
    <property type="evidence" value="ECO:0007669"/>
    <property type="project" value="TreeGrafter"/>
</dbReference>
<feature type="transmembrane region" description="Helical" evidence="9">
    <location>
        <begin position="173"/>
        <end position="191"/>
    </location>
</feature>
<sequence>MFKEQIENFKRYRFLLRELVKKGIKLKYRRSYLGILWTLLEPVLTTCVLSLVFGKFFQKGDKSFPVYILTGRLLYTCFSTGTKNAMKSIRQHAGMIKKVYVPKYIYPLSGVLFNFVIFSISLIVLVGAMFVFNVKPTLWIFTAIVPLAMLFLLTFGAGMILSTMSVFFRDLEYLWDVALMLIMYTCAIFYVPEKINANQWIFKLNPLYAIIKDFRAAIYGENMFASPAWVIMPAAVSVLSVIVGVLMFKKHQDNFILHI</sequence>
<evidence type="ECO:0000313" key="12">
    <source>
        <dbReference type="Proteomes" id="UP000021369"/>
    </source>
</evidence>
<evidence type="ECO:0000313" key="11">
    <source>
        <dbReference type="EMBL" id="EXM40519.1"/>
    </source>
</evidence>
<protein>
    <recommendedName>
        <fullName evidence="9">Transport permease protein</fullName>
    </recommendedName>
</protein>
<feature type="transmembrane region" description="Helical" evidence="9">
    <location>
        <begin position="31"/>
        <end position="52"/>
    </location>
</feature>
<organism evidence="11 12">
    <name type="scientific">Ruminococcus albus SY3</name>
    <dbReference type="NCBI Taxonomy" id="1341156"/>
    <lineage>
        <taxon>Bacteria</taxon>
        <taxon>Bacillati</taxon>
        <taxon>Bacillota</taxon>
        <taxon>Clostridia</taxon>
        <taxon>Eubacteriales</taxon>
        <taxon>Oscillospiraceae</taxon>
        <taxon>Ruminococcus</taxon>
    </lineage>
</organism>
<dbReference type="Proteomes" id="UP000021369">
    <property type="component" value="Unassembled WGS sequence"/>
</dbReference>
<dbReference type="RefSeq" id="WP_037284423.1">
    <property type="nucleotide sequence ID" value="NZ_JEOB01000001.1"/>
</dbReference>
<dbReference type="InterPro" id="IPR000412">
    <property type="entry name" value="ABC_2_transport"/>
</dbReference>
<dbReference type="InterPro" id="IPR013525">
    <property type="entry name" value="ABC2_TM"/>
</dbReference>
<dbReference type="PRINTS" id="PR00164">
    <property type="entry name" value="ABC2TRNSPORT"/>
</dbReference>
<dbReference type="InterPro" id="IPR047817">
    <property type="entry name" value="ABC2_TM_bact-type"/>
</dbReference>
<keyword evidence="4 9" id="KW-1003">Cell membrane</keyword>
<evidence type="ECO:0000256" key="9">
    <source>
        <dbReference type="RuleBase" id="RU361157"/>
    </source>
</evidence>
<gene>
    <name evidence="11" type="ORF">RASY3_01260</name>
</gene>
<comment type="caution">
    <text evidence="11">The sequence shown here is derived from an EMBL/GenBank/DDBJ whole genome shotgun (WGS) entry which is preliminary data.</text>
</comment>
<evidence type="ECO:0000256" key="8">
    <source>
        <dbReference type="ARBA" id="ARBA00023136"/>
    </source>
</evidence>
<dbReference type="PATRIC" id="fig|1341156.4.peg.781"/>
<feature type="transmembrane region" description="Helical" evidence="9">
    <location>
        <begin position="104"/>
        <end position="132"/>
    </location>
</feature>
<comment type="subcellular location">
    <subcellularLocation>
        <location evidence="1">Cell inner membrane</location>
        <topology evidence="1">Multi-pass membrane protein</topology>
    </subcellularLocation>
    <subcellularLocation>
        <location evidence="9">Cell membrane</location>
        <topology evidence="9">Multi-pass membrane protein</topology>
    </subcellularLocation>
</comment>
<dbReference type="GO" id="GO:0140359">
    <property type="term" value="F:ABC-type transporter activity"/>
    <property type="evidence" value="ECO:0007669"/>
    <property type="project" value="InterPro"/>
</dbReference>
<feature type="transmembrane region" description="Helical" evidence="9">
    <location>
        <begin position="138"/>
        <end position="161"/>
    </location>
</feature>
<keyword evidence="12" id="KW-1185">Reference proteome</keyword>
<evidence type="ECO:0000256" key="4">
    <source>
        <dbReference type="ARBA" id="ARBA00022475"/>
    </source>
</evidence>
<evidence type="ECO:0000256" key="6">
    <source>
        <dbReference type="ARBA" id="ARBA00022692"/>
    </source>
</evidence>
<accession>A0A011UIP3</accession>
<keyword evidence="5" id="KW-0997">Cell inner membrane</keyword>
<dbReference type="PANTHER" id="PTHR30413">
    <property type="entry name" value="INNER MEMBRANE TRANSPORT PERMEASE"/>
    <property type="match status" value="1"/>
</dbReference>
<feature type="transmembrane region" description="Helical" evidence="9">
    <location>
        <begin position="64"/>
        <end position="83"/>
    </location>
</feature>
<feature type="domain" description="ABC transmembrane type-2" evidence="10">
    <location>
        <begin position="33"/>
        <end position="251"/>
    </location>
</feature>
<dbReference type="PANTHER" id="PTHR30413:SF8">
    <property type="entry name" value="TRANSPORT PERMEASE PROTEIN"/>
    <property type="match status" value="1"/>
</dbReference>
<reference evidence="11 12" key="1">
    <citation type="submission" date="2013-06" db="EMBL/GenBank/DDBJ databases">
        <title>Rumen cellulosomics: divergent fiber-degrading strategies revealed by comparative genome-wide analysis of six Ruminococcal strains.</title>
        <authorList>
            <person name="Dassa B."/>
            <person name="Borovok I."/>
            <person name="Lamed R."/>
            <person name="Flint H."/>
            <person name="Yeoman C.J."/>
            <person name="White B."/>
            <person name="Bayer E.A."/>
        </authorList>
    </citation>
    <scope>NUCLEOTIDE SEQUENCE [LARGE SCALE GENOMIC DNA]</scope>
    <source>
        <strain evidence="11 12">SY3</strain>
    </source>
</reference>
<evidence type="ECO:0000259" key="10">
    <source>
        <dbReference type="PROSITE" id="PS51012"/>
    </source>
</evidence>
<dbReference type="EMBL" id="JEOB01000001">
    <property type="protein sequence ID" value="EXM40519.1"/>
    <property type="molecule type" value="Genomic_DNA"/>
</dbReference>